<feature type="transmembrane region" description="Helical" evidence="1">
    <location>
        <begin position="227"/>
        <end position="252"/>
    </location>
</feature>
<feature type="transmembrane region" description="Helical" evidence="1">
    <location>
        <begin position="297"/>
        <end position="317"/>
    </location>
</feature>
<name>A0ABS2MTK0_9FIRM</name>
<sequence>MLSLLKIELYKLAKFRKNRIVVAMLIVYIFASIGFQYYQSKTYLNEKGAYFIRLSEYSGVKAAAIDAEISNLESLKGVVEPRMSDRLELFTNLTRAQSNIGFFMQKEEKSNDAFIVYSQVHLFQSLIDALERDLFTEEEILQRNYHIDDLKQDLALAEYWNTYKDEVVLNPYTVTGVSGLRAFFSYENLFILTIFIIFIVLDVFLIESSGGTYKLIMTLPKSRLSIYVSKVLTMIIASVILLTGAILLRFSISVIIGGLGNWADPVVSRESLYGLSIIGKKAEPIIISSSEYILKGFILLNSVMYSFIFMLTMVAVLTDKVDQTLFIVFSVLLLTFILGTLLQKTSPVHMWYPFMGLFVSDVIQVTKQTNFILCNVLNLILGAVSLLIGGFYFKQKDFTDKQ</sequence>
<evidence type="ECO:0000256" key="1">
    <source>
        <dbReference type="SAM" id="Phobius"/>
    </source>
</evidence>
<accession>A0ABS2MTK0</accession>
<keyword evidence="3" id="KW-1185">Reference proteome</keyword>
<dbReference type="RefSeq" id="WP_204665158.1">
    <property type="nucleotide sequence ID" value="NZ_JAFBDT010000028.1"/>
</dbReference>
<feature type="transmembrane region" description="Helical" evidence="1">
    <location>
        <begin position="189"/>
        <end position="206"/>
    </location>
</feature>
<feature type="transmembrane region" description="Helical" evidence="1">
    <location>
        <begin position="372"/>
        <end position="393"/>
    </location>
</feature>
<evidence type="ECO:0000313" key="2">
    <source>
        <dbReference type="EMBL" id="MBM7562732.1"/>
    </source>
</evidence>
<organism evidence="2 3">
    <name type="scientific">Fusibacter tunisiensis</name>
    <dbReference type="NCBI Taxonomy" id="1008308"/>
    <lineage>
        <taxon>Bacteria</taxon>
        <taxon>Bacillati</taxon>
        <taxon>Bacillota</taxon>
        <taxon>Clostridia</taxon>
        <taxon>Eubacteriales</taxon>
        <taxon>Eubacteriales Family XII. Incertae Sedis</taxon>
        <taxon>Fusibacter</taxon>
    </lineage>
</organism>
<dbReference type="Proteomes" id="UP000767854">
    <property type="component" value="Unassembled WGS sequence"/>
</dbReference>
<dbReference type="EMBL" id="JAFBDT010000028">
    <property type="protein sequence ID" value="MBM7562732.1"/>
    <property type="molecule type" value="Genomic_DNA"/>
</dbReference>
<keyword evidence="1" id="KW-0812">Transmembrane</keyword>
<evidence type="ECO:0000313" key="3">
    <source>
        <dbReference type="Proteomes" id="UP000767854"/>
    </source>
</evidence>
<protein>
    <submittedName>
        <fullName evidence="2">ABC-type transport system involved in multi-copper enzyme maturation permease subunit</fullName>
    </submittedName>
</protein>
<dbReference type="Pfam" id="PF12730">
    <property type="entry name" value="ABC2_membrane_4"/>
    <property type="match status" value="1"/>
</dbReference>
<proteinExistence type="predicted"/>
<dbReference type="PANTHER" id="PTHR37305:SF1">
    <property type="entry name" value="MEMBRANE PROTEIN"/>
    <property type="match status" value="1"/>
</dbReference>
<comment type="caution">
    <text evidence="2">The sequence shown here is derived from an EMBL/GenBank/DDBJ whole genome shotgun (WGS) entry which is preliminary data.</text>
</comment>
<feature type="transmembrane region" description="Helical" evidence="1">
    <location>
        <begin position="324"/>
        <end position="342"/>
    </location>
</feature>
<dbReference type="PANTHER" id="PTHR37305">
    <property type="entry name" value="INTEGRAL MEMBRANE PROTEIN-RELATED"/>
    <property type="match status" value="1"/>
</dbReference>
<feature type="transmembrane region" description="Helical" evidence="1">
    <location>
        <begin position="20"/>
        <end position="38"/>
    </location>
</feature>
<reference evidence="2 3" key="1">
    <citation type="submission" date="2021-01" db="EMBL/GenBank/DDBJ databases">
        <title>Genomic Encyclopedia of Type Strains, Phase IV (KMG-IV): sequencing the most valuable type-strain genomes for metagenomic binning, comparative biology and taxonomic classification.</title>
        <authorList>
            <person name="Goeker M."/>
        </authorList>
    </citation>
    <scope>NUCLEOTIDE SEQUENCE [LARGE SCALE GENOMIC DNA]</scope>
    <source>
        <strain evidence="2 3">DSM 24436</strain>
    </source>
</reference>
<gene>
    <name evidence="2" type="ORF">JOC49_002293</name>
</gene>
<keyword evidence="1" id="KW-1133">Transmembrane helix</keyword>
<keyword evidence="1" id="KW-0472">Membrane</keyword>